<feature type="compositionally biased region" description="Low complexity" evidence="11">
    <location>
        <begin position="38"/>
        <end position="67"/>
    </location>
</feature>
<keyword evidence="7" id="KW-0256">Endoplasmic reticulum</keyword>
<dbReference type="Proteomes" id="UP001194580">
    <property type="component" value="Unassembled WGS sequence"/>
</dbReference>
<name>A0AAD4H840_9FUNG</name>
<dbReference type="Pfam" id="PF11566">
    <property type="entry name" value="PI31_Prot_N"/>
    <property type="match status" value="1"/>
</dbReference>
<keyword evidence="8" id="KW-0647">Proteasome</keyword>
<protein>
    <recommendedName>
        <fullName evidence="16">Proteasome inhibitor PI31 subunit</fullName>
    </recommendedName>
</protein>
<evidence type="ECO:0000256" key="7">
    <source>
        <dbReference type="ARBA" id="ARBA00022824"/>
    </source>
</evidence>
<comment type="similarity">
    <text evidence="3">Belongs to the proteasome inhibitor PI31 family.</text>
</comment>
<evidence type="ECO:0000256" key="5">
    <source>
        <dbReference type="ARBA" id="ARBA00022490"/>
    </source>
</evidence>
<evidence type="ECO:0000256" key="8">
    <source>
        <dbReference type="ARBA" id="ARBA00022942"/>
    </source>
</evidence>
<dbReference type="GO" id="GO:0070628">
    <property type="term" value="F:proteasome binding"/>
    <property type="evidence" value="ECO:0007669"/>
    <property type="project" value="InterPro"/>
</dbReference>
<evidence type="ECO:0000259" key="12">
    <source>
        <dbReference type="Pfam" id="PF08577"/>
    </source>
</evidence>
<feature type="compositionally biased region" description="Gly residues" evidence="11">
    <location>
        <begin position="379"/>
        <end position="390"/>
    </location>
</feature>
<evidence type="ECO:0000256" key="4">
    <source>
        <dbReference type="ARBA" id="ARBA00022481"/>
    </source>
</evidence>
<dbReference type="GO" id="GO:0043161">
    <property type="term" value="P:proteasome-mediated ubiquitin-dependent protein catabolic process"/>
    <property type="evidence" value="ECO:0007669"/>
    <property type="project" value="InterPro"/>
</dbReference>
<feature type="domain" description="PI31 proteasome regulator C-terminal" evidence="12">
    <location>
        <begin position="321"/>
        <end position="411"/>
    </location>
</feature>
<organism evidence="14 15">
    <name type="scientific">Linnemannia exigua</name>
    <dbReference type="NCBI Taxonomy" id="604196"/>
    <lineage>
        <taxon>Eukaryota</taxon>
        <taxon>Fungi</taxon>
        <taxon>Fungi incertae sedis</taxon>
        <taxon>Mucoromycota</taxon>
        <taxon>Mortierellomycotina</taxon>
        <taxon>Mortierellomycetes</taxon>
        <taxon>Mortierellales</taxon>
        <taxon>Mortierellaceae</taxon>
        <taxon>Linnemannia</taxon>
    </lineage>
</organism>
<evidence type="ECO:0000256" key="2">
    <source>
        <dbReference type="ARBA" id="ARBA00004496"/>
    </source>
</evidence>
<feature type="compositionally biased region" description="Low complexity" evidence="11">
    <location>
        <begin position="241"/>
        <end position="264"/>
    </location>
</feature>
<evidence type="ECO:0000313" key="14">
    <source>
        <dbReference type="EMBL" id="KAG0276867.1"/>
    </source>
</evidence>
<feature type="compositionally biased region" description="Gly residues" evidence="11">
    <location>
        <begin position="436"/>
        <end position="449"/>
    </location>
</feature>
<feature type="region of interest" description="Disordered" evidence="11">
    <location>
        <begin position="379"/>
        <end position="473"/>
    </location>
</feature>
<evidence type="ECO:0000256" key="11">
    <source>
        <dbReference type="SAM" id="MobiDB-lite"/>
    </source>
</evidence>
<keyword evidence="15" id="KW-1185">Reference proteome</keyword>
<dbReference type="Gene3D" id="3.40.1000.30">
    <property type="match status" value="1"/>
</dbReference>
<accession>A0AAD4H840</accession>
<evidence type="ECO:0000259" key="13">
    <source>
        <dbReference type="Pfam" id="PF11566"/>
    </source>
</evidence>
<evidence type="ECO:0000256" key="6">
    <source>
        <dbReference type="ARBA" id="ARBA00022553"/>
    </source>
</evidence>
<comment type="caution">
    <text evidence="14">The sequence shown here is derived from an EMBL/GenBank/DDBJ whole genome shotgun (WGS) entry which is preliminary data.</text>
</comment>
<feature type="region of interest" description="Disordered" evidence="11">
    <location>
        <begin position="231"/>
        <end position="281"/>
    </location>
</feature>
<gene>
    <name evidence="14" type="ORF">BGZ95_006910</name>
</gene>
<dbReference type="GO" id="GO:0005783">
    <property type="term" value="C:endoplasmic reticulum"/>
    <property type="evidence" value="ECO:0007669"/>
    <property type="project" value="UniProtKB-SubCell"/>
</dbReference>
<evidence type="ECO:0000313" key="15">
    <source>
        <dbReference type="Proteomes" id="UP001194580"/>
    </source>
</evidence>
<comment type="function">
    <text evidence="10">Plays an important role in control of proteasome function. Inhibits the hydrolysis of protein and peptide substrates by the 20S proteasome. Also inhibits the activation of the proteasome by the proteasome regulatory proteins PA700 and PA28.</text>
</comment>
<dbReference type="PANTHER" id="PTHR13266:SF1">
    <property type="entry name" value="PROTEASOME INHIBITOR PI31 SUBUNIT"/>
    <property type="match status" value="1"/>
</dbReference>
<comment type="subcellular location">
    <subcellularLocation>
        <location evidence="2">Cytoplasm</location>
    </subcellularLocation>
    <subcellularLocation>
        <location evidence="1">Endoplasmic reticulum</location>
    </subcellularLocation>
</comment>
<evidence type="ECO:0000256" key="10">
    <source>
        <dbReference type="ARBA" id="ARBA00024805"/>
    </source>
</evidence>
<evidence type="ECO:0000256" key="9">
    <source>
        <dbReference type="ARBA" id="ARBA00022990"/>
    </source>
</evidence>
<dbReference type="PANTHER" id="PTHR13266">
    <property type="entry name" value="PROTEASOME INHIBITOR"/>
    <property type="match status" value="1"/>
</dbReference>
<keyword evidence="5" id="KW-0963">Cytoplasm</keyword>
<keyword evidence="6" id="KW-0597">Phosphoprotein</keyword>
<dbReference type="GO" id="GO:0000502">
    <property type="term" value="C:proteasome complex"/>
    <property type="evidence" value="ECO:0007669"/>
    <property type="project" value="UniProtKB-KW"/>
</dbReference>
<reference evidence="14" key="1">
    <citation type="journal article" date="2020" name="Fungal Divers.">
        <title>Resolving the Mortierellaceae phylogeny through synthesis of multi-gene phylogenetics and phylogenomics.</title>
        <authorList>
            <person name="Vandepol N."/>
            <person name="Liber J."/>
            <person name="Desiro A."/>
            <person name="Na H."/>
            <person name="Kennedy M."/>
            <person name="Barry K."/>
            <person name="Grigoriev I.V."/>
            <person name="Miller A.N."/>
            <person name="O'Donnell K."/>
            <person name="Stajich J.E."/>
            <person name="Bonito G."/>
        </authorList>
    </citation>
    <scope>NUCLEOTIDE SEQUENCE</scope>
    <source>
        <strain evidence="14">NRRL 28262</strain>
    </source>
</reference>
<proteinExistence type="inferred from homology"/>
<sequence length="473" mass="48937">MSNLQQPPAGTPTSNVLDGDRVLRLLQELLPAQHPSQASTTTNTESETSASTDHQQETTSSAEAPASLATAAATTTLLKSEYEALAALSHAIMTAVGFQLIGLGEEDSVEADRRNIDDLSRANVLPSRWNTSTESYSFRYSHSHSQLTYVIKCMRMAGKFVIHGTTFETNQICSLDIQVKDFTSPSYFPFTTRTEVDKDPLWNGFISRSRINDFIGQFKVKVVQQLIPGLSKPGYQEDRTASSTTTAGSNTTGGVRADPASTGSSTGGAGGRGRDYYPDDPSTFPAYPGRPGFVPRPPIFGDPFSAEDPDFGGGFHNPYEIGRSDLDPFGGRIGGGLGGIGGPGGFGGIGGIGGIGGGGGGGMIVGPNHPMFRRPPPGGGIGGGGGGIYGGPQPLPRGSVPPGARFDPIGPFGATGEHGRGGAPGAGTAHQDPHRGVGGVPGQGRGRGGPTSTFPGEPDNDEAPPPGYMDMFM</sequence>
<evidence type="ECO:0000256" key="3">
    <source>
        <dbReference type="ARBA" id="ARBA00006405"/>
    </source>
</evidence>
<dbReference type="Pfam" id="PF08577">
    <property type="entry name" value="PI31_Prot_C"/>
    <property type="match status" value="1"/>
</dbReference>
<evidence type="ECO:0000256" key="1">
    <source>
        <dbReference type="ARBA" id="ARBA00004240"/>
    </source>
</evidence>
<feature type="region of interest" description="Disordered" evidence="11">
    <location>
        <begin position="32"/>
        <end position="67"/>
    </location>
</feature>
<dbReference type="AlphaFoldDB" id="A0AAD4H840"/>
<feature type="domain" description="PI31 proteasome regulator N-terminal" evidence="13">
    <location>
        <begin position="77"/>
        <end position="232"/>
    </location>
</feature>
<dbReference type="GO" id="GO:0004866">
    <property type="term" value="F:endopeptidase inhibitor activity"/>
    <property type="evidence" value="ECO:0007669"/>
    <property type="project" value="InterPro"/>
</dbReference>
<keyword evidence="9" id="KW-0007">Acetylation</keyword>
<dbReference type="EMBL" id="JAAAIL010000329">
    <property type="protein sequence ID" value="KAG0276867.1"/>
    <property type="molecule type" value="Genomic_DNA"/>
</dbReference>
<dbReference type="InterPro" id="IPR021625">
    <property type="entry name" value="PI31_Prot_N"/>
</dbReference>
<dbReference type="InterPro" id="IPR013886">
    <property type="entry name" value="PI31_Prot_C"/>
</dbReference>
<dbReference type="InterPro" id="IPR045128">
    <property type="entry name" value="PI31-like"/>
</dbReference>
<keyword evidence="4" id="KW-0488">Methylation</keyword>
<evidence type="ECO:0008006" key="16">
    <source>
        <dbReference type="Google" id="ProtNLM"/>
    </source>
</evidence>